<organism evidence="2 3">
    <name type="scientific">Araneus ventricosus</name>
    <name type="common">Orbweaver spider</name>
    <name type="synonym">Epeira ventricosa</name>
    <dbReference type="NCBI Taxonomy" id="182803"/>
    <lineage>
        <taxon>Eukaryota</taxon>
        <taxon>Metazoa</taxon>
        <taxon>Ecdysozoa</taxon>
        <taxon>Arthropoda</taxon>
        <taxon>Chelicerata</taxon>
        <taxon>Arachnida</taxon>
        <taxon>Araneae</taxon>
        <taxon>Araneomorphae</taxon>
        <taxon>Entelegynae</taxon>
        <taxon>Araneoidea</taxon>
        <taxon>Araneidae</taxon>
        <taxon>Araneus</taxon>
    </lineage>
</organism>
<feature type="region of interest" description="Disordered" evidence="1">
    <location>
        <begin position="91"/>
        <end position="112"/>
    </location>
</feature>
<sequence length="112" mass="12686">MPIQKTGNANDGNADSQLSEEAQETKNKHNRKFRELFSRETSRIDTNKCLINTLLLTTHPFTANLASRANTKHRKFSMEVYELLEIISPAPIDQDETLSESSDTEESDVDSE</sequence>
<accession>A0A4Y2GEF2</accession>
<feature type="compositionally biased region" description="Polar residues" evidence="1">
    <location>
        <begin position="1"/>
        <end position="20"/>
    </location>
</feature>
<dbReference type="AlphaFoldDB" id="A0A4Y2GEF2"/>
<keyword evidence="3" id="KW-1185">Reference proteome</keyword>
<protein>
    <submittedName>
        <fullName evidence="2">Uncharacterized protein</fullName>
    </submittedName>
</protein>
<name>A0A4Y2GEF2_ARAVE</name>
<gene>
    <name evidence="2" type="ORF">AVEN_130221_1</name>
</gene>
<evidence type="ECO:0000313" key="2">
    <source>
        <dbReference type="EMBL" id="GBM51547.1"/>
    </source>
</evidence>
<reference evidence="2 3" key="1">
    <citation type="journal article" date="2019" name="Sci. Rep.">
        <title>Orb-weaving spider Araneus ventricosus genome elucidates the spidroin gene catalogue.</title>
        <authorList>
            <person name="Kono N."/>
            <person name="Nakamura H."/>
            <person name="Ohtoshi R."/>
            <person name="Moran D.A.P."/>
            <person name="Shinohara A."/>
            <person name="Yoshida Y."/>
            <person name="Fujiwara M."/>
            <person name="Mori M."/>
            <person name="Tomita M."/>
            <person name="Arakawa K."/>
        </authorList>
    </citation>
    <scope>NUCLEOTIDE SEQUENCE [LARGE SCALE GENOMIC DNA]</scope>
</reference>
<proteinExistence type="predicted"/>
<dbReference type="EMBL" id="BGPR01001341">
    <property type="protein sequence ID" value="GBM51547.1"/>
    <property type="molecule type" value="Genomic_DNA"/>
</dbReference>
<feature type="region of interest" description="Disordered" evidence="1">
    <location>
        <begin position="1"/>
        <end position="34"/>
    </location>
</feature>
<dbReference type="Proteomes" id="UP000499080">
    <property type="component" value="Unassembled WGS sequence"/>
</dbReference>
<feature type="compositionally biased region" description="Basic and acidic residues" evidence="1">
    <location>
        <begin position="23"/>
        <end position="34"/>
    </location>
</feature>
<comment type="caution">
    <text evidence="2">The sequence shown here is derived from an EMBL/GenBank/DDBJ whole genome shotgun (WGS) entry which is preliminary data.</text>
</comment>
<evidence type="ECO:0000256" key="1">
    <source>
        <dbReference type="SAM" id="MobiDB-lite"/>
    </source>
</evidence>
<feature type="compositionally biased region" description="Acidic residues" evidence="1">
    <location>
        <begin position="93"/>
        <end position="112"/>
    </location>
</feature>
<evidence type="ECO:0000313" key="3">
    <source>
        <dbReference type="Proteomes" id="UP000499080"/>
    </source>
</evidence>